<organism evidence="2 3">
    <name type="scientific">Gemmatimonas groenlandica</name>
    <dbReference type="NCBI Taxonomy" id="2732249"/>
    <lineage>
        <taxon>Bacteria</taxon>
        <taxon>Pseudomonadati</taxon>
        <taxon>Gemmatimonadota</taxon>
        <taxon>Gemmatimonadia</taxon>
        <taxon>Gemmatimonadales</taxon>
        <taxon>Gemmatimonadaceae</taxon>
        <taxon>Gemmatimonas</taxon>
    </lineage>
</organism>
<keyword evidence="3" id="KW-1185">Reference proteome</keyword>
<gene>
    <name evidence="2" type="ORF">HKW67_17475</name>
</gene>
<dbReference type="RefSeq" id="WP_171226612.1">
    <property type="nucleotide sequence ID" value="NZ_CP053085.1"/>
</dbReference>
<keyword evidence="1" id="KW-0812">Transmembrane</keyword>
<dbReference type="AlphaFoldDB" id="A0A6M4ITW2"/>
<sequence>MRPRYRYWIDRSVSLDVSPGIAYSTGLSGQVALNFSDRAALSVHVAQLRQRYGAGGNRPRVLVGARLGGKWGLGGMIATPLLGLLALVMTPD</sequence>
<protein>
    <submittedName>
        <fullName evidence="2">Uncharacterized protein</fullName>
    </submittedName>
</protein>
<keyword evidence="1" id="KW-1133">Transmembrane helix</keyword>
<evidence type="ECO:0000313" key="3">
    <source>
        <dbReference type="Proteomes" id="UP000500938"/>
    </source>
</evidence>
<keyword evidence="1" id="KW-0472">Membrane</keyword>
<dbReference type="EMBL" id="CP053085">
    <property type="protein sequence ID" value="QJR37179.1"/>
    <property type="molecule type" value="Genomic_DNA"/>
</dbReference>
<dbReference type="KEGG" id="ggr:HKW67_17475"/>
<reference evidence="2 3" key="1">
    <citation type="submission" date="2020-05" db="EMBL/GenBank/DDBJ databases">
        <title>Complete genome sequence of Gemmatimonas greenlandica TET16.</title>
        <authorList>
            <person name="Zeng Y."/>
        </authorList>
    </citation>
    <scope>NUCLEOTIDE SEQUENCE [LARGE SCALE GENOMIC DNA]</scope>
    <source>
        <strain evidence="2 3">TET16</strain>
    </source>
</reference>
<evidence type="ECO:0000313" key="2">
    <source>
        <dbReference type="EMBL" id="QJR37179.1"/>
    </source>
</evidence>
<dbReference type="Proteomes" id="UP000500938">
    <property type="component" value="Chromosome"/>
</dbReference>
<proteinExistence type="predicted"/>
<accession>A0A6M4ITW2</accession>
<feature type="transmembrane region" description="Helical" evidence="1">
    <location>
        <begin position="71"/>
        <end position="89"/>
    </location>
</feature>
<name>A0A6M4ITW2_9BACT</name>
<evidence type="ECO:0000256" key="1">
    <source>
        <dbReference type="SAM" id="Phobius"/>
    </source>
</evidence>